<dbReference type="Proteomes" id="UP001055072">
    <property type="component" value="Unassembled WGS sequence"/>
</dbReference>
<sequence>MAAKPQHISEIYASQLEEFRQGYALWSPSGPEGADEIDIGDVGYILEGQFVEMFKGKYARDDSQNARNLRKHRIPLSHEPLPERAYSNLLRAARDMEPNMYSTKSMKHDTMQPQAGVTVPGVAGVNLGYKLITTEEKAAFVCITYKAIKTIAENSITFVQYVKQHHSAWLEHAKNELGIDLRGRSIIIVHGFVKTVEWIVGASRGGSVSQGASVKLEGGVPAVAGRVALELESNISKTPQMFYLSGPEKRFSHSHSRSPSPSASSFRDSLMTGSSHSRNFSQHTLEVPSPQMPIPKVAEPPEESDWNQCIFLRYFQVKWKIGTYPLYIKANAGPHQLPRDPDAGEEGSSAVAAGDGDSDSEVEANPPVQQTNTWLDVLLDYILQHSDADVAIACHGDIYTLVSEEETIEDFASFLEQRNPMIDVDEDRVAHLSLVDLVVQQRERELRMVRPPIKKDDDAMDTDDDDDRDDDWRAETRQVVDGELTLRSSPKHHRWPHLVLCGKDGDSGYISTMALSPDNKLILAGCADGITQVWSFETGEIVEVFNGPHTELVWAVGFSSDGKLIATGDTEGVLCVRAGTNDLPFVQHGEDGPVGVQFGDVLFNLEGHTQDITAVAFSPDGKWFVSGSVECTVNLWPMSLERNDGPFPITLSPQHTVKELSTHVSHAVFTPDSKRLILCGDTIASVWDLESGRITAKMSGHTGPIWSLALSHDGERVITGGEDNTCRIWETNSGTELVILAEHTGPVWSVAWSPDDKYVVSGSHDLTAVICDSYTGERIQDFKEDISGATPVTWLSDDVLCTGTADGPVKLWDAKSGECVATFYGHDDKVKEIYPTNDLRNVLSFSDDGSIRIWNVSQAMRLVA</sequence>
<reference evidence="1" key="1">
    <citation type="journal article" date="2021" name="Environ. Microbiol.">
        <title>Gene family expansions and transcriptome signatures uncover fungal adaptations to wood decay.</title>
        <authorList>
            <person name="Hage H."/>
            <person name="Miyauchi S."/>
            <person name="Viragh M."/>
            <person name="Drula E."/>
            <person name="Min B."/>
            <person name="Chaduli D."/>
            <person name="Navarro D."/>
            <person name="Favel A."/>
            <person name="Norest M."/>
            <person name="Lesage-Meessen L."/>
            <person name="Balint B."/>
            <person name="Merenyi Z."/>
            <person name="de Eugenio L."/>
            <person name="Morin E."/>
            <person name="Martinez A.T."/>
            <person name="Baldrian P."/>
            <person name="Stursova M."/>
            <person name="Martinez M.J."/>
            <person name="Novotny C."/>
            <person name="Magnuson J.K."/>
            <person name="Spatafora J.W."/>
            <person name="Maurice S."/>
            <person name="Pangilinan J."/>
            <person name="Andreopoulos W."/>
            <person name="LaButti K."/>
            <person name="Hundley H."/>
            <person name="Na H."/>
            <person name="Kuo A."/>
            <person name="Barry K."/>
            <person name="Lipzen A."/>
            <person name="Henrissat B."/>
            <person name="Riley R."/>
            <person name="Ahrendt S."/>
            <person name="Nagy L.G."/>
            <person name="Grigoriev I.V."/>
            <person name="Martin F."/>
            <person name="Rosso M.N."/>
        </authorList>
    </citation>
    <scope>NUCLEOTIDE SEQUENCE</scope>
    <source>
        <strain evidence="1">CBS 384.51</strain>
    </source>
</reference>
<protein>
    <submittedName>
        <fullName evidence="1">WD40-repeat-containing domain protein</fullName>
    </submittedName>
</protein>
<accession>A0ACB8UEH9</accession>
<name>A0ACB8UEH9_9APHY</name>
<evidence type="ECO:0000313" key="1">
    <source>
        <dbReference type="EMBL" id="KAI0092685.1"/>
    </source>
</evidence>
<evidence type="ECO:0000313" key="2">
    <source>
        <dbReference type="Proteomes" id="UP001055072"/>
    </source>
</evidence>
<comment type="caution">
    <text evidence="1">The sequence shown here is derived from an EMBL/GenBank/DDBJ whole genome shotgun (WGS) entry which is preliminary data.</text>
</comment>
<organism evidence="1 2">
    <name type="scientific">Irpex rosettiformis</name>
    <dbReference type="NCBI Taxonomy" id="378272"/>
    <lineage>
        <taxon>Eukaryota</taxon>
        <taxon>Fungi</taxon>
        <taxon>Dikarya</taxon>
        <taxon>Basidiomycota</taxon>
        <taxon>Agaricomycotina</taxon>
        <taxon>Agaricomycetes</taxon>
        <taxon>Polyporales</taxon>
        <taxon>Irpicaceae</taxon>
        <taxon>Irpex</taxon>
    </lineage>
</organism>
<proteinExistence type="predicted"/>
<gene>
    <name evidence="1" type="ORF">BDY19DRAFT_990386</name>
</gene>
<keyword evidence="2" id="KW-1185">Reference proteome</keyword>
<dbReference type="EMBL" id="MU274903">
    <property type="protein sequence ID" value="KAI0092685.1"/>
    <property type="molecule type" value="Genomic_DNA"/>
</dbReference>